<protein>
    <submittedName>
        <fullName evidence="3">Maleylpyruvate isomerase N-terminal domain-containing protein</fullName>
    </submittedName>
</protein>
<gene>
    <name evidence="3" type="ORF">ACFSBI_09430</name>
</gene>
<organism evidence="3 4">
    <name type="scientific">Amnibacterium endophyticum</name>
    <dbReference type="NCBI Taxonomy" id="2109337"/>
    <lineage>
        <taxon>Bacteria</taxon>
        <taxon>Bacillati</taxon>
        <taxon>Actinomycetota</taxon>
        <taxon>Actinomycetes</taxon>
        <taxon>Micrococcales</taxon>
        <taxon>Microbacteriaceae</taxon>
        <taxon>Amnibacterium</taxon>
    </lineage>
</organism>
<comment type="caution">
    <text evidence="3">The sequence shown here is derived from an EMBL/GenBank/DDBJ whole genome shotgun (WGS) entry which is preliminary data.</text>
</comment>
<dbReference type="Pfam" id="PF07398">
    <property type="entry name" value="MDMPI_C"/>
    <property type="match status" value="1"/>
</dbReference>
<dbReference type="Proteomes" id="UP001597347">
    <property type="component" value="Unassembled WGS sequence"/>
</dbReference>
<evidence type="ECO:0000259" key="1">
    <source>
        <dbReference type="Pfam" id="PF07398"/>
    </source>
</evidence>
<dbReference type="InterPro" id="IPR034660">
    <property type="entry name" value="DinB/YfiT-like"/>
</dbReference>
<name>A0ABW4LE27_9MICO</name>
<dbReference type="PANTHER" id="PTHR40758">
    <property type="entry name" value="CONSERVED PROTEIN"/>
    <property type="match status" value="1"/>
</dbReference>
<dbReference type="EMBL" id="JBHUEA010000013">
    <property type="protein sequence ID" value="MFD1721770.1"/>
    <property type="molecule type" value="Genomic_DNA"/>
</dbReference>
<sequence length="244" mass="26456">MTEDGDGRIALVERLADAIADEVARLDPTASIGWDVLPDVRAMVLHVGGVQRWVTTVLRSGRGTRMPEPGEVDDLADWYRDGAEALLAALREVPADTPCWVLGGPDRTAAFWRRRMVLELGKHLADLRAAGGAPWRTVPELRADDCADGVDELLEVFVPRARTALPALPGAVELVADDLPRRWRIGADWSTGGGEDPAARVHASAAELLLLLWERADPFDAARFRLEGDRAAVAALAAARVHGW</sequence>
<feature type="domain" description="Mycothiol-dependent maleylpyruvate isomerase metal-binding" evidence="2">
    <location>
        <begin position="17"/>
        <end position="128"/>
    </location>
</feature>
<keyword evidence="4" id="KW-1185">Reference proteome</keyword>
<dbReference type="InterPro" id="IPR010872">
    <property type="entry name" value="MDMPI_C-term_domain"/>
</dbReference>
<dbReference type="GO" id="GO:0016853">
    <property type="term" value="F:isomerase activity"/>
    <property type="evidence" value="ECO:0007669"/>
    <property type="project" value="UniProtKB-KW"/>
</dbReference>
<proteinExistence type="predicted"/>
<dbReference type="PANTHER" id="PTHR40758:SF1">
    <property type="entry name" value="CONSERVED PROTEIN"/>
    <property type="match status" value="1"/>
</dbReference>
<evidence type="ECO:0000313" key="3">
    <source>
        <dbReference type="EMBL" id="MFD1721770.1"/>
    </source>
</evidence>
<dbReference type="SUPFAM" id="SSF109854">
    <property type="entry name" value="DinB/YfiT-like putative metalloenzymes"/>
    <property type="match status" value="1"/>
</dbReference>
<keyword evidence="3" id="KW-0413">Isomerase</keyword>
<feature type="domain" description="MDMPI C-terminal" evidence="1">
    <location>
        <begin position="145"/>
        <end position="234"/>
    </location>
</feature>
<reference evidence="4" key="1">
    <citation type="journal article" date="2019" name="Int. J. Syst. Evol. Microbiol.">
        <title>The Global Catalogue of Microorganisms (GCM) 10K type strain sequencing project: providing services to taxonomists for standard genome sequencing and annotation.</title>
        <authorList>
            <consortium name="The Broad Institute Genomics Platform"/>
            <consortium name="The Broad Institute Genome Sequencing Center for Infectious Disease"/>
            <person name="Wu L."/>
            <person name="Ma J."/>
        </authorList>
    </citation>
    <scope>NUCLEOTIDE SEQUENCE [LARGE SCALE GENOMIC DNA]</scope>
    <source>
        <strain evidence="4">CGMCC 1.12471</strain>
    </source>
</reference>
<evidence type="ECO:0000313" key="4">
    <source>
        <dbReference type="Proteomes" id="UP001597347"/>
    </source>
</evidence>
<dbReference type="InterPro" id="IPR024344">
    <property type="entry name" value="MDMPI_metal-binding"/>
</dbReference>
<dbReference type="RefSeq" id="WP_377934304.1">
    <property type="nucleotide sequence ID" value="NZ_JBHUEA010000013.1"/>
</dbReference>
<evidence type="ECO:0000259" key="2">
    <source>
        <dbReference type="Pfam" id="PF11716"/>
    </source>
</evidence>
<accession>A0ABW4LE27</accession>
<dbReference type="Pfam" id="PF11716">
    <property type="entry name" value="MDMPI_N"/>
    <property type="match status" value="1"/>
</dbReference>